<name>A0ABT0TSE7_9HELI</name>
<comment type="function">
    <text evidence="7">Involved in mRNA degradation. Catalyzes the phosphorolysis of single-stranded polyribonucleotides processively in the 3'- to 5'-direction.</text>
</comment>
<keyword evidence="10" id="KW-1185">Reference proteome</keyword>
<dbReference type="InterPro" id="IPR036345">
    <property type="entry name" value="ExoRNase_PH_dom2_sf"/>
</dbReference>
<comment type="cofactor">
    <cofactor evidence="7">
        <name>Mg(2+)</name>
        <dbReference type="ChEBI" id="CHEBI:18420"/>
    </cofactor>
</comment>
<dbReference type="InterPro" id="IPR015847">
    <property type="entry name" value="ExoRNase_PH_dom2"/>
</dbReference>
<dbReference type="RefSeq" id="WP_250603378.1">
    <property type="nucleotide sequence ID" value="NZ_JAMOKX010000001.1"/>
</dbReference>
<keyword evidence="3 7" id="KW-0808">Transferase</keyword>
<dbReference type="Gene3D" id="3.30.1370.10">
    <property type="entry name" value="K Homology domain, type 1"/>
    <property type="match status" value="1"/>
</dbReference>
<dbReference type="SUPFAM" id="SSF55666">
    <property type="entry name" value="Ribonuclease PH domain 2-like"/>
    <property type="match status" value="2"/>
</dbReference>
<dbReference type="Gene3D" id="3.30.230.70">
    <property type="entry name" value="GHMP Kinase, N-terminal domain"/>
    <property type="match status" value="2"/>
</dbReference>
<dbReference type="InterPro" id="IPR027408">
    <property type="entry name" value="PNPase/RNase_PH_dom_sf"/>
</dbReference>
<dbReference type="EC" id="2.7.7.8" evidence="7"/>
<evidence type="ECO:0000256" key="4">
    <source>
        <dbReference type="ARBA" id="ARBA00022695"/>
    </source>
</evidence>
<dbReference type="Pfam" id="PF03726">
    <property type="entry name" value="PNPase"/>
    <property type="match status" value="1"/>
</dbReference>
<accession>A0ABT0TSE7</accession>
<evidence type="ECO:0000256" key="2">
    <source>
        <dbReference type="ARBA" id="ARBA00022490"/>
    </source>
</evidence>
<dbReference type="InterPro" id="IPR001247">
    <property type="entry name" value="ExoRNase_PH_dom1"/>
</dbReference>
<feature type="binding site" evidence="7">
    <location>
        <position position="510"/>
    </location>
    <ligand>
        <name>Mg(2+)</name>
        <dbReference type="ChEBI" id="CHEBI:18420"/>
    </ligand>
</feature>
<dbReference type="InterPro" id="IPR004088">
    <property type="entry name" value="KH_dom_type_1"/>
</dbReference>
<dbReference type="InterPro" id="IPR020568">
    <property type="entry name" value="Ribosomal_Su5_D2-typ_SF"/>
</dbReference>
<keyword evidence="5 7" id="KW-0460">Magnesium</keyword>
<dbReference type="InterPro" id="IPR036612">
    <property type="entry name" value="KH_dom_type_1_sf"/>
</dbReference>
<dbReference type="InterPro" id="IPR012340">
    <property type="entry name" value="NA-bd_OB-fold"/>
</dbReference>
<dbReference type="HAMAP" id="MF_01595">
    <property type="entry name" value="PNPase"/>
    <property type="match status" value="1"/>
</dbReference>
<dbReference type="PROSITE" id="PS50084">
    <property type="entry name" value="KH_TYPE_1"/>
    <property type="match status" value="1"/>
</dbReference>
<proteinExistence type="inferred from homology"/>
<protein>
    <recommendedName>
        <fullName evidence="7">Polyribonucleotide nucleotidyltransferase</fullName>
        <ecNumber evidence="7">2.7.7.8</ecNumber>
    </recommendedName>
    <alternativeName>
        <fullName evidence="7">Polynucleotide phosphorylase</fullName>
        <shortName evidence="7">PNPase</shortName>
    </alternativeName>
</protein>
<dbReference type="InterPro" id="IPR004087">
    <property type="entry name" value="KH_dom"/>
</dbReference>
<dbReference type="SUPFAM" id="SSF54791">
    <property type="entry name" value="Eukaryotic type KH-domain (KH-domain type I)"/>
    <property type="match status" value="1"/>
</dbReference>
<organism evidence="9 10">
    <name type="scientific">Helicobacter colisuis</name>
    <dbReference type="NCBI Taxonomy" id="2949739"/>
    <lineage>
        <taxon>Bacteria</taxon>
        <taxon>Pseudomonadati</taxon>
        <taxon>Campylobacterota</taxon>
        <taxon>Epsilonproteobacteria</taxon>
        <taxon>Campylobacterales</taxon>
        <taxon>Helicobacteraceae</taxon>
        <taxon>Helicobacter</taxon>
    </lineage>
</organism>
<feature type="binding site" evidence="7">
    <location>
        <position position="504"/>
    </location>
    <ligand>
        <name>Mg(2+)</name>
        <dbReference type="ChEBI" id="CHEBI:18420"/>
    </ligand>
</feature>
<evidence type="ECO:0000256" key="5">
    <source>
        <dbReference type="ARBA" id="ARBA00022842"/>
    </source>
</evidence>
<dbReference type="Pfam" id="PF00013">
    <property type="entry name" value="KH_1"/>
    <property type="match status" value="1"/>
</dbReference>
<keyword evidence="6 7" id="KW-0694">RNA-binding</keyword>
<gene>
    <name evidence="7" type="primary">pnp</name>
    <name evidence="9" type="ORF">NCR95_01410</name>
</gene>
<dbReference type="InterPro" id="IPR015848">
    <property type="entry name" value="PNPase_PH_RNA-bd_bac/org-type"/>
</dbReference>
<dbReference type="CDD" id="cd11364">
    <property type="entry name" value="RNase_PH_PNPase_2"/>
    <property type="match status" value="1"/>
</dbReference>
<dbReference type="InterPro" id="IPR012162">
    <property type="entry name" value="PNPase"/>
</dbReference>
<comment type="caution">
    <text evidence="9">The sequence shown here is derived from an EMBL/GenBank/DDBJ whole genome shotgun (WGS) entry which is preliminary data.</text>
</comment>
<keyword evidence="2 7" id="KW-0963">Cytoplasm</keyword>
<dbReference type="NCBIfam" id="TIGR03591">
    <property type="entry name" value="polynuc_phos"/>
    <property type="match status" value="1"/>
</dbReference>
<dbReference type="Proteomes" id="UP001057522">
    <property type="component" value="Unassembled WGS sequence"/>
</dbReference>
<dbReference type="Pfam" id="PF00575">
    <property type="entry name" value="S1"/>
    <property type="match status" value="1"/>
</dbReference>
<sequence>MGQVTLSFLEKEEKYIFDKFAKQCSGSVYLQSGNNVVLATIAIDTQEVIEEDFLPLTVQYIEKAYAAGKFPGGYIKREAKPGDFETLSARIVDRSLRPLFPKDYCYPTQITLMVLSADEDADLQLLALNAASAALYVSEIPLSFPVSAVRIGRIGGEFVINPSLKELEESTLDLFVSGVREELLMIEMRSFGGVAIHRENAEFSANELSEEEMIEVLEMAKKAISQRSQALEESFKEFVKTPIVLENKRKSFVSSEIVGYIKESHLEELKSIIQSLSKTERNSLLHAFAKKIQKEWEEKNLKEIESLEKCVLESVLKIKREIIRAMILEESKRADGRGLKEVRPISIETNFLPNAHSSALFTRGQTQALVVATLGGEMDAQSYELLTDKAPLKERFMVHYNFPPFSVGEASSISAPGRRELGHGNLAKRALEASVINGDLKTIRLVSEILESNGSSSMATVCGGSLALAAAGIKCTSLIAGVAMGLVCENDKYAILTDIMGLEDHDGDMDFKIAGSRNGITAMQMDIKLGGLKSEILQKALTQAKEARNHILDLMEEAKEKIVLNESVLPSLQIFSIEPSKIIDVIGQAGRTIKEIIEKFSVAVDLNRENGEVKVSGSNKEKVEAAKMHILKIIKNPQELYKIGDIYQGKVKKIVEFGAFVELPKGYDGLLHISKITNNREQKVSDVLKEGDNVEVEVLSLSKNKVELKLLQILA</sequence>
<dbReference type="CDD" id="cd02393">
    <property type="entry name" value="KH-I_PNPase"/>
    <property type="match status" value="1"/>
</dbReference>
<dbReference type="Gene3D" id="2.40.50.140">
    <property type="entry name" value="Nucleic acid-binding proteins"/>
    <property type="match status" value="1"/>
</dbReference>
<feature type="domain" description="S1 motif" evidence="8">
    <location>
        <begin position="644"/>
        <end position="711"/>
    </location>
</feature>
<reference evidence="9" key="1">
    <citation type="submission" date="2022-06" db="EMBL/GenBank/DDBJ databases">
        <title>Helicobacter colisuis sp. nov.</title>
        <authorList>
            <person name="Papic B."/>
            <person name="Gruntar I."/>
        </authorList>
    </citation>
    <scope>NUCLEOTIDE SEQUENCE</scope>
    <source>
        <strain evidence="9">11154-15</strain>
    </source>
</reference>
<dbReference type="SMART" id="SM00322">
    <property type="entry name" value="KH"/>
    <property type="match status" value="1"/>
</dbReference>
<dbReference type="SMART" id="SM00316">
    <property type="entry name" value="S1"/>
    <property type="match status" value="1"/>
</dbReference>
<comment type="catalytic activity">
    <reaction evidence="7">
        <text>RNA(n+1) + phosphate = RNA(n) + a ribonucleoside 5'-diphosphate</text>
        <dbReference type="Rhea" id="RHEA:22096"/>
        <dbReference type="Rhea" id="RHEA-COMP:14527"/>
        <dbReference type="Rhea" id="RHEA-COMP:17342"/>
        <dbReference type="ChEBI" id="CHEBI:43474"/>
        <dbReference type="ChEBI" id="CHEBI:57930"/>
        <dbReference type="ChEBI" id="CHEBI:140395"/>
        <dbReference type="EC" id="2.7.7.8"/>
    </reaction>
</comment>
<dbReference type="NCBIfam" id="NF008805">
    <property type="entry name" value="PRK11824.1"/>
    <property type="match status" value="1"/>
</dbReference>
<dbReference type="PROSITE" id="PS50126">
    <property type="entry name" value="S1"/>
    <property type="match status" value="1"/>
</dbReference>
<evidence type="ECO:0000313" key="9">
    <source>
        <dbReference type="EMBL" id="MCL9818839.1"/>
    </source>
</evidence>
<dbReference type="SUPFAM" id="SSF54211">
    <property type="entry name" value="Ribosomal protein S5 domain 2-like"/>
    <property type="match status" value="2"/>
</dbReference>
<dbReference type="Pfam" id="PF01138">
    <property type="entry name" value="RNase_PH"/>
    <property type="match status" value="2"/>
</dbReference>
<evidence type="ECO:0000259" key="8">
    <source>
        <dbReference type="PROSITE" id="PS50126"/>
    </source>
</evidence>
<dbReference type="PIRSF" id="PIRSF005499">
    <property type="entry name" value="PNPase"/>
    <property type="match status" value="1"/>
</dbReference>
<dbReference type="EMBL" id="JAMOKX010000001">
    <property type="protein sequence ID" value="MCL9818839.1"/>
    <property type="molecule type" value="Genomic_DNA"/>
</dbReference>
<dbReference type="PANTHER" id="PTHR11252">
    <property type="entry name" value="POLYRIBONUCLEOTIDE NUCLEOTIDYLTRANSFERASE"/>
    <property type="match status" value="1"/>
</dbReference>
<dbReference type="Pfam" id="PF03725">
    <property type="entry name" value="RNase_PH_C"/>
    <property type="match status" value="2"/>
</dbReference>
<dbReference type="SUPFAM" id="SSF50249">
    <property type="entry name" value="Nucleic acid-binding proteins"/>
    <property type="match status" value="1"/>
</dbReference>
<evidence type="ECO:0000256" key="1">
    <source>
        <dbReference type="ARBA" id="ARBA00007404"/>
    </source>
</evidence>
<evidence type="ECO:0000256" key="6">
    <source>
        <dbReference type="ARBA" id="ARBA00022884"/>
    </source>
</evidence>
<keyword evidence="4 7" id="KW-0548">Nucleotidyltransferase</keyword>
<evidence type="ECO:0000256" key="7">
    <source>
        <dbReference type="HAMAP-Rule" id="MF_01595"/>
    </source>
</evidence>
<comment type="subcellular location">
    <subcellularLocation>
        <location evidence="7">Cytoplasm</location>
    </subcellularLocation>
</comment>
<dbReference type="InterPro" id="IPR003029">
    <property type="entry name" value="S1_domain"/>
</dbReference>
<evidence type="ECO:0000256" key="3">
    <source>
        <dbReference type="ARBA" id="ARBA00022679"/>
    </source>
</evidence>
<dbReference type="PANTHER" id="PTHR11252:SF0">
    <property type="entry name" value="POLYRIBONUCLEOTIDE NUCLEOTIDYLTRANSFERASE 1, MITOCHONDRIAL"/>
    <property type="match status" value="1"/>
</dbReference>
<keyword evidence="7" id="KW-0479">Metal-binding</keyword>
<evidence type="ECO:0000313" key="10">
    <source>
        <dbReference type="Proteomes" id="UP001057522"/>
    </source>
</evidence>
<dbReference type="GO" id="GO:0004654">
    <property type="term" value="F:polyribonucleotide nucleotidyltransferase activity"/>
    <property type="evidence" value="ECO:0007669"/>
    <property type="project" value="UniProtKB-EC"/>
</dbReference>
<comment type="similarity">
    <text evidence="1 7">Belongs to the polyribonucleotide nucleotidyltransferase family.</text>
</comment>